<dbReference type="PANTHER" id="PTHR30038">
    <property type="entry name" value="ALDEHYDE FERREDOXIN OXIDOREDUCTASE"/>
    <property type="match status" value="1"/>
</dbReference>
<comment type="caution">
    <text evidence="2">The sequence shown here is derived from an EMBL/GenBank/DDBJ whole genome shotgun (WGS) entry which is preliminary data.</text>
</comment>
<organism evidence="2">
    <name type="scientific">marine sediment metagenome</name>
    <dbReference type="NCBI Taxonomy" id="412755"/>
    <lineage>
        <taxon>unclassified sequences</taxon>
        <taxon>metagenomes</taxon>
        <taxon>ecological metagenomes</taxon>
    </lineage>
</organism>
<feature type="non-terminal residue" evidence="2">
    <location>
        <position position="1"/>
    </location>
</feature>
<dbReference type="GO" id="GO:0051536">
    <property type="term" value="F:iron-sulfur cluster binding"/>
    <property type="evidence" value="ECO:0007669"/>
    <property type="project" value="InterPro"/>
</dbReference>
<dbReference type="Pfam" id="PF02730">
    <property type="entry name" value="AFOR_N"/>
    <property type="match status" value="1"/>
</dbReference>
<dbReference type="InterPro" id="IPR036503">
    <property type="entry name" value="Ald_Fedxn_OxRdtase_N_sf"/>
</dbReference>
<name>X1GQ99_9ZZZZ</name>
<dbReference type="InterPro" id="IPR013983">
    <property type="entry name" value="Ald_Fedxn_OxRdtase_N"/>
</dbReference>
<dbReference type="InterPro" id="IPR051919">
    <property type="entry name" value="W-dependent_AOR"/>
</dbReference>
<proteinExistence type="predicted"/>
<evidence type="ECO:0000259" key="1">
    <source>
        <dbReference type="SMART" id="SM00790"/>
    </source>
</evidence>
<gene>
    <name evidence="2" type="ORF">S03H2_16867</name>
</gene>
<dbReference type="SMART" id="SM00790">
    <property type="entry name" value="AFOR_N"/>
    <property type="match status" value="1"/>
</dbReference>
<dbReference type="SUPFAM" id="SSF56228">
    <property type="entry name" value="Aldehyde ferredoxin oxidoreductase, N-terminal domain"/>
    <property type="match status" value="1"/>
</dbReference>
<feature type="domain" description="Aldehyde ferredoxin oxidoreductase N-terminal" evidence="1">
    <location>
        <begin position="121"/>
        <end position="233"/>
    </location>
</feature>
<dbReference type="Gene3D" id="3.60.9.10">
    <property type="entry name" value="Aldehyde ferredoxin oxidoreductase, N-terminal domain"/>
    <property type="match status" value="1"/>
</dbReference>
<dbReference type="PANTHER" id="PTHR30038:SF0">
    <property type="entry name" value="TUNGSTEN-CONTAINING ALDEHYDE FERREDOXIN OXIDOREDUCTASE"/>
    <property type="match status" value="1"/>
</dbReference>
<dbReference type="AlphaFoldDB" id="X1GQ99"/>
<accession>X1GQ99</accession>
<protein>
    <recommendedName>
        <fullName evidence="1">Aldehyde ferredoxin oxidoreductase N-terminal domain-containing protein</fullName>
    </recommendedName>
</protein>
<dbReference type="EMBL" id="BARU01008652">
    <property type="protein sequence ID" value="GAH43794.1"/>
    <property type="molecule type" value="Genomic_DNA"/>
</dbReference>
<dbReference type="GO" id="GO:0016625">
    <property type="term" value="F:oxidoreductase activity, acting on the aldehyde or oxo group of donors, iron-sulfur protein as acceptor"/>
    <property type="evidence" value="ECO:0007669"/>
    <property type="project" value="InterPro"/>
</dbReference>
<reference evidence="2" key="1">
    <citation type="journal article" date="2014" name="Front. Microbiol.">
        <title>High frequency of phylogenetically diverse reductive dehalogenase-homologous genes in deep subseafloor sedimentary metagenomes.</title>
        <authorList>
            <person name="Kawai M."/>
            <person name="Futagami T."/>
            <person name="Toyoda A."/>
            <person name="Takaki Y."/>
            <person name="Nishi S."/>
            <person name="Hori S."/>
            <person name="Arai W."/>
            <person name="Tsubouchi T."/>
            <person name="Morono Y."/>
            <person name="Uchiyama I."/>
            <person name="Ito T."/>
            <person name="Fujiyama A."/>
            <person name="Inagaki F."/>
            <person name="Takami H."/>
        </authorList>
    </citation>
    <scope>NUCLEOTIDE SEQUENCE</scope>
    <source>
        <strain evidence="2">Expedition CK06-06</strain>
    </source>
</reference>
<sequence>AGLTPQEVMYDYDKCCMAFKKFTLDFEPDVNPGAGIPGSGRVFDILDYKLYAWPGHGVSPQHPYQCREGEYMTADEYDALIQDPSYFFTSTYFPRIFGKLEPFKMLPNLASVQEIVFVGPSIIPFGMPDVQAAYKTLFEAAGEALKWAGVLGAFNEEMTKLGFPSLFGGFWGPELKWAGYDGVFISGISPKPVYLLLSGGKAELRNAAHLWGKDTSETDDILQQELGLDKLTNDL</sequence>
<evidence type="ECO:0000313" key="2">
    <source>
        <dbReference type="EMBL" id="GAH43794.1"/>
    </source>
</evidence>